<dbReference type="PROSITE" id="PS50405">
    <property type="entry name" value="GST_CTER"/>
    <property type="match status" value="1"/>
</dbReference>
<dbReference type="InterPro" id="IPR036249">
    <property type="entry name" value="Thioredoxin-like_sf"/>
</dbReference>
<sequence>MIKLYSDPHCPNSHRTRIVLAEKELPVDTEELESENLPADFMKINPYGKLPTVIDRDIVFFESAVVNEYLDERYPHPPLKPGSPAERAQMRLAVLQLERELYVLYEECQNGRKKKDAVKKLDVYFDSMNAYLGRTEYFIGEQYTLADVTLAPILWRLPSVGVDTSKWTHLEAYMDRLFERSAFERSLSEHEQMLRDL</sequence>
<dbReference type="InterPro" id="IPR004046">
    <property type="entry name" value="GST_C"/>
</dbReference>
<dbReference type="AlphaFoldDB" id="A0A2K8KWY7"/>
<feature type="domain" description="GST N-terminal" evidence="1">
    <location>
        <begin position="1"/>
        <end position="78"/>
    </location>
</feature>
<dbReference type="GO" id="GO:0005737">
    <property type="term" value="C:cytoplasm"/>
    <property type="evidence" value="ECO:0007669"/>
    <property type="project" value="TreeGrafter"/>
</dbReference>
<protein>
    <submittedName>
        <fullName evidence="3">RNA polymerase-associated protein</fullName>
    </submittedName>
</protein>
<dbReference type="SFLD" id="SFLDS00019">
    <property type="entry name" value="Glutathione_Transferase_(cytos"/>
    <property type="match status" value="1"/>
</dbReference>
<dbReference type="InterPro" id="IPR050983">
    <property type="entry name" value="GST_Omega/HSP26"/>
</dbReference>
<evidence type="ECO:0000259" key="2">
    <source>
        <dbReference type="PROSITE" id="PS50405"/>
    </source>
</evidence>
<proteinExistence type="predicted"/>
<keyword evidence="4" id="KW-1185">Reference proteome</keyword>
<dbReference type="SFLD" id="SFLDG00358">
    <property type="entry name" value="Main_(cytGST)"/>
    <property type="match status" value="1"/>
</dbReference>
<dbReference type="RefSeq" id="WP_100277256.1">
    <property type="nucleotide sequence ID" value="NZ_CP018799.1"/>
</dbReference>
<dbReference type="SUPFAM" id="SSF47616">
    <property type="entry name" value="GST C-terminal domain-like"/>
    <property type="match status" value="1"/>
</dbReference>
<dbReference type="SUPFAM" id="SSF52833">
    <property type="entry name" value="Thioredoxin-like"/>
    <property type="match status" value="1"/>
</dbReference>
<dbReference type="Pfam" id="PF00043">
    <property type="entry name" value="GST_C"/>
    <property type="match status" value="1"/>
</dbReference>
<dbReference type="PANTHER" id="PTHR43968:SF6">
    <property type="entry name" value="GLUTATHIONE S-TRANSFERASE OMEGA"/>
    <property type="match status" value="1"/>
</dbReference>
<gene>
    <name evidence="3" type="ORF">Ga0123461_0933</name>
</gene>
<dbReference type="Proteomes" id="UP000231701">
    <property type="component" value="Chromosome"/>
</dbReference>
<dbReference type="EMBL" id="CP018799">
    <property type="protein sequence ID" value="ATX79353.1"/>
    <property type="molecule type" value="Genomic_DNA"/>
</dbReference>
<dbReference type="OrthoDB" id="5297608at2"/>
<dbReference type="Gene3D" id="1.20.1050.10">
    <property type="match status" value="1"/>
</dbReference>
<organism evidence="3 4">
    <name type="scientific">Mariprofundus aestuarium</name>
    <dbReference type="NCBI Taxonomy" id="1921086"/>
    <lineage>
        <taxon>Bacteria</taxon>
        <taxon>Pseudomonadati</taxon>
        <taxon>Pseudomonadota</taxon>
        <taxon>Candidatius Mariprofundia</taxon>
        <taxon>Mariprofundales</taxon>
        <taxon>Mariprofundaceae</taxon>
        <taxon>Mariprofundus</taxon>
    </lineage>
</organism>
<evidence type="ECO:0000313" key="4">
    <source>
        <dbReference type="Proteomes" id="UP000231701"/>
    </source>
</evidence>
<dbReference type="InterPro" id="IPR010987">
    <property type="entry name" value="Glutathione-S-Trfase_C-like"/>
</dbReference>
<reference evidence="3 4" key="1">
    <citation type="submission" date="2016-12" db="EMBL/GenBank/DDBJ databases">
        <title>Isolation and genomic insights into novel planktonic Zetaproteobacteria from stratified waters of the Chesapeake Bay.</title>
        <authorList>
            <person name="McAllister S.M."/>
            <person name="Kato S."/>
            <person name="Chan C.S."/>
            <person name="Chiu B.K."/>
            <person name="Field E.K."/>
        </authorList>
    </citation>
    <scope>NUCLEOTIDE SEQUENCE [LARGE SCALE GENOMIC DNA]</scope>
    <source>
        <strain evidence="3 4">CP-5</strain>
    </source>
</reference>
<dbReference type="Gene3D" id="3.40.30.10">
    <property type="entry name" value="Glutaredoxin"/>
    <property type="match status" value="1"/>
</dbReference>
<evidence type="ECO:0000313" key="3">
    <source>
        <dbReference type="EMBL" id="ATX79353.1"/>
    </source>
</evidence>
<feature type="domain" description="GST C-terminal" evidence="2">
    <location>
        <begin position="83"/>
        <end position="197"/>
    </location>
</feature>
<evidence type="ECO:0000259" key="1">
    <source>
        <dbReference type="PROSITE" id="PS50404"/>
    </source>
</evidence>
<dbReference type="InterPro" id="IPR004045">
    <property type="entry name" value="Glutathione_S-Trfase_N"/>
</dbReference>
<name>A0A2K8KWY7_MARES</name>
<dbReference type="Pfam" id="PF13409">
    <property type="entry name" value="GST_N_2"/>
    <property type="match status" value="1"/>
</dbReference>
<dbReference type="KEGG" id="maes:Ga0123461_0933"/>
<dbReference type="InterPro" id="IPR040079">
    <property type="entry name" value="Glutathione_S-Trfase"/>
</dbReference>
<dbReference type="InterPro" id="IPR036282">
    <property type="entry name" value="Glutathione-S-Trfase_C_sf"/>
</dbReference>
<dbReference type="PANTHER" id="PTHR43968">
    <property type="match status" value="1"/>
</dbReference>
<accession>A0A2K8KWY7</accession>
<dbReference type="PROSITE" id="PS50404">
    <property type="entry name" value="GST_NTER"/>
    <property type="match status" value="1"/>
</dbReference>